<keyword evidence="1" id="KW-0812">Transmembrane</keyword>
<dbReference type="EMBL" id="DPOP01000083">
    <property type="protein sequence ID" value="HCW67454.1"/>
    <property type="molecule type" value="Genomic_DNA"/>
</dbReference>
<evidence type="ECO:0000256" key="1">
    <source>
        <dbReference type="SAM" id="Phobius"/>
    </source>
</evidence>
<organism evidence="2 3">
    <name type="scientific">Thalassospira lucentensis</name>
    <dbReference type="NCBI Taxonomy" id="168935"/>
    <lineage>
        <taxon>Bacteria</taxon>
        <taxon>Pseudomonadati</taxon>
        <taxon>Pseudomonadota</taxon>
        <taxon>Alphaproteobacteria</taxon>
        <taxon>Rhodospirillales</taxon>
        <taxon>Thalassospiraceae</taxon>
        <taxon>Thalassospira</taxon>
    </lineage>
</organism>
<comment type="caution">
    <text evidence="2">The sequence shown here is derived from an EMBL/GenBank/DDBJ whole genome shotgun (WGS) entry which is preliminary data.</text>
</comment>
<reference evidence="2 3" key="1">
    <citation type="journal article" date="2018" name="Nat. Biotechnol.">
        <title>A standardized bacterial taxonomy based on genome phylogeny substantially revises the tree of life.</title>
        <authorList>
            <person name="Parks D.H."/>
            <person name="Chuvochina M."/>
            <person name="Waite D.W."/>
            <person name="Rinke C."/>
            <person name="Skarshewski A."/>
            <person name="Chaumeil P.A."/>
            <person name="Hugenholtz P."/>
        </authorList>
    </citation>
    <scope>NUCLEOTIDE SEQUENCE [LARGE SCALE GENOMIC DNA]</scope>
    <source>
        <strain evidence="2">UBA9881</strain>
    </source>
</reference>
<evidence type="ECO:0000313" key="3">
    <source>
        <dbReference type="Proteomes" id="UP000264179"/>
    </source>
</evidence>
<proteinExistence type="predicted"/>
<keyword evidence="1" id="KW-0472">Membrane</keyword>
<dbReference type="Proteomes" id="UP000264179">
    <property type="component" value="Unassembled WGS sequence"/>
</dbReference>
<keyword evidence="1" id="KW-1133">Transmembrane helix</keyword>
<sequence>MSNGTSVKGGGTFRFGLLLLAFPLLLWLFLLVVLPHIDLFLVSMRERISYG</sequence>
<feature type="non-terminal residue" evidence="2">
    <location>
        <position position="51"/>
    </location>
</feature>
<accession>A0A3D5N909</accession>
<protein>
    <submittedName>
        <fullName evidence="2">ABC transporter permease</fullName>
    </submittedName>
</protein>
<dbReference type="AlphaFoldDB" id="A0A3D5N909"/>
<gene>
    <name evidence="2" type="ORF">DHR80_09680</name>
</gene>
<name>A0A3D5N909_9PROT</name>
<feature type="transmembrane region" description="Helical" evidence="1">
    <location>
        <begin position="20"/>
        <end position="42"/>
    </location>
</feature>
<evidence type="ECO:0000313" key="2">
    <source>
        <dbReference type="EMBL" id="HCW67454.1"/>
    </source>
</evidence>